<name>A0A1X7PJL4_9MICO</name>
<dbReference type="Pfam" id="PF18310">
    <property type="entry name" value="DUF5605"/>
    <property type="match status" value="1"/>
</dbReference>
<reference evidence="5" key="1">
    <citation type="submission" date="2017-04" db="EMBL/GenBank/DDBJ databases">
        <authorList>
            <person name="Varghese N."/>
            <person name="Submissions S."/>
        </authorList>
    </citation>
    <scope>NUCLEOTIDE SEQUENCE [LARGE SCALE GENOMIC DNA]</scope>
    <source>
        <strain evidence="5">VKM Ac-2121</strain>
    </source>
</reference>
<dbReference type="AlphaFoldDB" id="A0A1X7PJL4"/>
<protein>
    <recommendedName>
        <fullName evidence="6">DUF5060 domain-containing protein</fullName>
    </recommendedName>
</protein>
<dbReference type="RefSeq" id="WP_244275048.1">
    <property type="nucleotide sequence ID" value="NZ_FXBM01000004.1"/>
</dbReference>
<feature type="domain" description="DUF5060" evidence="2">
    <location>
        <begin position="114"/>
        <end position="180"/>
    </location>
</feature>
<evidence type="ECO:0000313" key="5">
    <source>
        <dbReference type="Proteomes" id="UP000193711"/>
    </source>
</evidence>
<evidence type="ECO:0000259" key="3">
    <source>
        <dbReference type="Pfam" id="PF18310"/>
    </source>
</evidence>
<evidence type="ECO:0000259" key="2">
    <source>
        <dbReference type="Pfam" id="PF16586"/>
    </source>
</evidence>
<dbReference type="InterPro" id="IPR013783">
    <property type="entry name" value="Ig-like_fold"/>
</dbReference>
<dbReference type="Pfam" id="PF16586">
    <property type="entry name" value="DUF5060"/>
    <property type="match status" value="1"/>
</dbReference>
<sequence>MSHATDLTERFSRATRLMEVLRDPRGHAIVERHLPGLVRSSILHTLHSYPVGLVVDTEESLDAAGREALLDEIAAIPTEEAAPVREQERYVAPSASYESPEVELGSAAVVAPSTVPVYERFELELHGPSHGNPFVDVALSAVVDGPTGAVRVPGFYDGDGVFRLRLMPEAPGEYAWTTSSSARSLDGITGAFTVTPPRDGRHGPVRVAHTFHFAHADGTRHRPLGTTSYAWTHQGDALEERTLATLAEAPFTKIRMCVFPKSYLFNENEPVLYPFEGSPEEGFDWQRPSPAFWAHLEQRIDQLADLGIEADLILFHAYDRWGFSRMDAVADDRYVRYAVARLASFANIWWSLANEYDLLFEKTEDDWERFAAIVVEDDPSRHLLSIHNCRDFYDYSRPWITHASIQRQDVYKTAEMTTEWRRWGKPVVIDECAYEGDIDQGWGNITGEELLRRFWEGALRGGYVGHGETYVHPEDVLWWAKGGELRGTSPARIAFLDRILAEGPSRGLEPIPLDWDVPRAGVEGEYYLYYFGFDRPTYRRFLLEPDVSYTVDVIDTWGMTVERLPGTYSGRFRIELPGREYIAVRLLRVD</sequence>
<dbReference type="Proteomes" id="UP000193711">
    <property type="component" value="Unassembled WGS sequence"/>
</dbReference>
<keyword evidence="5" id="KW-1185">Reference proteome</keyword>
<dbReference type="GO" id="GO:0005975">
    <property type="term" value="P:carbohydrate metabolic process"/>
    <property type="evidence" value="ECO:0007669"/>
    <property type="project" value="UniProtKB-ARBA"/>
</dbReference>
<dbReference type="Gene3D" id="3.20.20.80">
    <property type="entry name" value="Glycosidases"/>
    <property type="match status" value="1"/>
</dbReference>
<evidence type="ECO:0000313" key="4">
    <source>
        <dbReference type="EMBL" id="SMH50928.1"/>
    </source>
</evidence>
<dbReference type="PANTHER" id="PTHR37836:SF2">
    <property type="entry name" value="DUF4038 DOMAIN-CONTAINING PROTEIN"/>
    <property type="match status" value="1"/>
</dbReference>
<feature type="domain" description="DUF5605" evidence="3">
    <location>
        <begin position="515"/>
        <end position="586"/>
    </location>
</feature>
<feature type="domain" description="Apiosidase-like catalytic" evidence="1">
    <location>
        <begin position="213"/>
        <end position="470"/>
    </location>
</feature>
<dbReference type="SUPFAM" id="SSF51445">
    <property type="entry name" value="(Trans)glycosidases"/>
    <property type="match status" value="1"/>
</dbReference>
<proteinExistence type="predicted"/>
<evidence type="ECO:0008006" key="6">
    <source>
        <dbReference type="Google" id="ProtNLM"/>
    </source>
</evidence>
<dbReference type="InterPro" id="IPR025277">
    <property type="entry name" value="Apiosidase-like_cat_dom"/>
</dbReference>
<dbReference type="EMBL" id="FXBM01000004">
    <property type="protein sequence ID" value="SMH50928.1"/>
    <property type="molecule type" value="Genomic_DNA"/>
</dbReference>
<dbReference type="Pfam" id="PF13204">
    <property type="entry name" value="Apiosidase"/>
    <property type="match status" value="1"/>
</dbReference>
<accession>A0A1X7PJL4</accession>
<dbReference type="STRING" id="1891671.SAMN06295885_3633"/>
<organism evidence="4 5">
    <name type="scientific">Rathayibacter oskolensis</name>
    <dbReference type="NCBI Taxonomy" id="1891671"/>
    <lineage>
        <taxon>Bacteria</taxon>
        <taxon>Bacillati</taxon>
        <taxon>Actinomycetota</taxon>
        <taxon>Actinomycetes</taxon>
        <taxon>Micrococcales</taxon>
        <taxon>Microbacteriaceae</taxon>
        <taxon>Rathayibacter</taxon>
    </lineage>
</organism>
<dbReference type="InterPro" id="IPR017853">
    <property type="entry name" value="GH"/>
</dbReference>
<evidence type="ECO:0000259" key="1">
    <source>
        <dbReference type="Pfam" id="PF13204"/>
    </source>
</evidence>
<dbReference type="InterPro" id="IPR041239">
    <property type="entry name" value="DUF5605"/>
</dbReference>
<dbReference type="Gene3D" id="2.60.40.10">
    <property type="entry name" value="Immunoglobulins"/>
    <property type="match status" value="1"/>
</dbReference>
<gene>
    <name evidence="4" type="ORF">SAMN06295885_3633</name>
</gene>
<dbReference type="InterPro" id="IPR032260">
    <property type="entry name" value="DUF5060"/>
</dbReference>
<dbReference type="Gene3D" id="2.60.40.3950">
    <property type="match status" value="1"/>
</dbReference>
<dbReference type="PANTHER" id="PTHR37836">
    <property type="entry name" value="LMO1036 PROTEIN"/>
    <property type="match status" value="1"/>
</dbReference>